<sequence>MKNNNDHVPSRPSAQTPFGNLFNTTSMSSSTSSNGNNNQGVISNHSNNNSNHQQRNSFSTTQHIHQTHTATPANLFSTVFSQTALNNVNSFVEDENQLNRQFVQSANSIAQLYTMSLQSYRKSYQQGVRKAIRRISTMLLQHCNLHHQHTPLNTPTSNIQIPVETILGFLNQVLQEELTSANQHNSSSHNSSNSGSNTTPSTSASQHHHGSYSNNLANNSNSMSSMQQHHQQNISLNVNSTETPLNDVSTIAETDSMIITTNSDHTHVGDTPSVSALDGINSGSSSGNNPDIGSTHKLSPLSNDANSPTKMRQNTCDGVSMSAATSSFVTTSMHINSSTNTQGNDSNSHNTNIPSHPFSFPFQFSSASSQPMITNPSTSSSFNLNFPSDFSFASALMSGSVSTTMQQNRHHRSNGNLHHHHHNSRYHYTLPTTHNTSLKRSVDEFLGLISNVCQDDDEEDDIPTFLFRTVNTTSNDQITTTTDPMNRSENSNLRNLSNLEHCNHISTSANHSFDLSTAADISQELSPLTQIFKKNRI</sequence>
<feature type="compositionally biased region" description="Low complexity" evidence="1">
    <location>
        <begin position="179"/>
        <end position="205"/>
    </location>
</feature>
<feature type="region of interest" description="Disordered" evidence="1">
    <location>
        <begin position="262"/>
        <end position="314"/>
    </location>
</feature>
<organism evidence="2 3">
    <name type="scientific">Naegleria lovaniensis</name>
    <name type="common">Amoeba</name>
    <dbReference type="NCBI Taxonomy" id="51637"/>
    <lineage>
        <taxon>Eukaryota</taxon>
        <taxon>Discoba</taxon>
        <taxon>Heterolobosea</taxon>
        <taxon>Tetramitia</taxon>
        <taxon>Eutetramitia</taxon>
        <taxon>Vahlkampfiidae</taxon>
        <taxon>Naegleria</taxon>
    </lineage>
</organism>
<dbReference type="RefSeq" id="XP_044552519.1">
    <property type="nucleotide sequence ID" value="XM_044696822.1"/>
</dbReference>
<accession>A0AA88KTA1</accession>
<feature type="region of interest" description="Disordered" evidence="1">
    <location>
        <begin position="1"/>
        <end position="67"/>
    </location>
</feature>
<feature type="compositionally biased region" description="Polar residues" evidence="1">
    <location>
        <begin position="10"/>
        <end position="22"/>
    </location>
</feature>
<evidence type="ECO:0000313" key="2">
    <source>
        <dbReference type="EMBL" id="KAG2388527.1"/>
    </source>
</evidence>
<feature type="region of interest" description="Disordered" evidence="1">
    <location>
        <begin position="335"/>
        <end position="355"/>
    </location>
</feature>
<comment type="caution">
    <text evidence="2">The sequence shown here is derived from an EMBL/GenBank/DDBJ whole genome shotgun (WGS) entry which is preliminary data.</text>
</comment>
<gene>
    <name evidence="2" type="ORF">C9374_000691</name>
</gene>
<feature type="compositionally biased region" description="Polar residues" evidence="1">
    <location>
        <begin position="335"/>
        <end position="353"/>
    </location>
</feature>
<evidence type="ECO:0000313" key="3">
    <source>
        <dbReference type="Proteomes" id="UP000816034"/>
    </source>
</evidence>
<dbReference type="EMBL" id="PYSW02000010">
    <property type="protein sequence ID" value="KAG2388527.1"/>
    <property type="molecule type" value="Genomic_DNA"/>
</dbReference>
<feature type="compositionally biased region" description="Low complexity" evidence="1">
    <location>
        <begin position="278"/>
        <end position="293"/>
    </location>
</feature>
<dbReference type="Proteomes" id="UP000816034">
    <property type="component" value="Unassembled WGS sequence"/>
</dbReference>
<feature type="region of interest" description="Disordered" evidence="1">
    <location>
        <begin position="179"/>
        <end position="232"/>
    </location>
</feature>
<feature type="compositionally biased region" description="Polar residues" evidence="1">
    <location>
        <begin position="296"/>
        <end position="314"/>
    </location>
</feature>
<keyword evidence="3" id="KW-1185">Reference proteome</keyword>
<dbReference type="AlphaFoldDB" id="A0AA88KTA1"/>
<name>A0AA88KTA1_NAELO</name>
<evidence type="ECO:0000256" key="1">
    <source>
        <dbReference type="SAM" id="MobiDB-lite"/>
    </source>
</evidence>
<protein>
    <submittedName>
        <fullName evidence="2">Uncharacterized protein</fullName>
    </submittedName>
</protein>
<feature type="compositionally biased region" description="Low complexity" evidence="1">
    <location>
        <begin position="23"/>
        <end position="67"/>
    </location>
</feature>
<reference evidence="2 3" key="1">
    <citation type="journal article" date="2018" name="BMC Genomics">
        <title>The genome of Naegleria lovaniensis, the basis for a comparative approach to unravel pathogenicity factors of the human pathogenic amoeba N. fowleri.</title>
        <authorList>
            <person name="Liechti N."/>
            <person name="Schurch N."/>
            <person name="Bruggmann R."/>
            <person name="Wittwer M."/>
        </authorList>
    </citation>
    <scope>NUCLEOTIDE SEQUENCE [LARGE SCALE GENOMIC DNA]</scope>
    <source>
        <strain evidence="2 3">ATCC 30569</strain>
    </source>
</reference>
<feature type="compositionally biased region" description="Low complexity" evidence="1">
    <location>
        <begin position="218"/>
        <end position="232"/>
    </location>
</feature>
<dbReference type="GeneID" id="68093153"/>
<proteinExistence type="predicted"/>